<dbReference type="Proteomes" id="UP000824120">
    <property type="component" value="Chromosome 3"/>
</dbReference>
<dbReference type="OrthoDB" id="1938625at2759"/>
<evidence type="ECO:0000256" key="1">
    <source>
        <dbReference type="SAM" id="SignalP"/>
    </source>
</evidence>
<evidence type="ECO:0000313" key="3">
    <source>
        <dbReference type="Proteomes" id="UP000824120"/>
    </source>
</evidence>
<comment type="caution">
    <text evidence="2">The sequence shown here is derived from an EMBL/GenBank/DDBJ whole genome shotgun (WGS) entry which is preliminary data.</text>
</comment>
<keyword evidence="3" id="KW-1185">Reference proteome</keyword>
<sequence length="72" mass="8099">MIEQIIFIRLMLLVFEASSGLSVLANILDCKVEYLPTFYLGMSLGNNHKALEIWNGTEDKTEKGIGKHNICL</sequence>
<dbReference type="EMBL" id="JACXVP010000003">
    <property type="protein sequence ID" value="KAG5617530.1"/>
    <property type="molecule type" value="Genomic_DNA"/>
</dbReference>
<protein>
    <submittedName>
        <fullName evidence="2">Uncharacterized protein</fullName>
    </submittedName>
</protein>
<feature type="chain" id="PRO_5039904548" evidence="1">
    <location>
        <begin position="21"/>
        <end position="72"/>
    </location>
</feature>
<keyword evidence="1" id="KW-0732">Signal</keyword>
<proteinExistence type="predicted"/>
<gene>
    <name evidence="2" type="ORF">H5410_017354</name>
</gene>
<organism evidence="2 3">
    <name type="scientific">Solanum commersonii</name>
    <name type="common">Commerson's wild potato</name>
    <name type="synonym">Commerson's nightshade</name>
    <dbReference type="NCBI Taxonomy" id="4109"/>
    <lineage>
        <taxon>Eukaryota</taxon>
        <taxon>Viridiplantae</taxon>
        <taxon>Streptophyta</taxon>
        <taxon>Embryophyta</taxon>
        <taxon>Tracheophyta</taxon>
        <taxon>Spermatophyta</taxon>
        <taxon>Magnoliopsida</taxon>
        <taxon>eudicotyledons</taxon>
        <taxon>Gunneridae</taxon>
        <taxon>Pentapetalae</taxon>
        <taxon>asterids</taxon>
        <taxon>lamiids</taxon>
        <taxon>Solanales</taxon>
        <taxon>Solanaceae</taxon>
        <taxon>Solanoideae</taxon>
        <taxon>Solaneae</taxon>
        <taxon>Solanum</taxon>
    </lineage>
</organism>
<accession>A0A9J5ZZR6</accession>
<evidence type="ECO:0000313" key="2">
    <source>
        <dbReference type="EMBL" id="KAG5617530.1"/>
    </source>
</evidence>
<reference evidence="2 3" key="1">
    <citation type="submission" date="2020-09" db="EMBL/GenBank/DDBJ databases">
        <title>De no assembly of potato wild relative species, Solanum commersonii.</title>
        <authorList>
            <person name="Cho K."/>
        </authorList>
    </citation>
    <scope>NUCLEOTIDE SEQUENCE [LARGE SCALE GENOMIC DNA]</scope>
    <source>
        <strain evidence="2">LZ3.2</strain>
        <tissue evidence="2">Leaf</tissue>
    </source>
</reference>
<feature type="signal peptide" evidence="1">
    <location>
        <begin position="1"/>
        <end position="20"/>
    </location>
</feature>
<name>A0A9J5ZZR6_SOLCO</name>
<dbReference type="AlphaFoldDB" id="A0A9J5ZZR6"/>